<name>A0A378K9J1_9GAMM</name>
<gene>
    <name evidence="1" type="ORF">NCTC13316_03245</name>
</gene>
<dbReference type="AlphaFoldDB" id="A0A378K9J1"/>
<evidence type="ECO:0000313" key="1">
    <source>
        <dbReference type="EMBL" id="STX81376.1"/>
    </source>
</evidence>
<evidence type="ECO:0000313" key="2">
    <source>
        <dbReference type="Proteomes" id="UP000254794"/>
    </source>
</evidence>
<sequence>MQYKIEREFIFDIHDIMEPLQAQRLLVGTADELGLVSDHVQDLFWLPRKSSNDGILTIESMKYNHYAEPAFRWQRSETKRLRLTTEGWWDFDDISCKGKVLPITKDNLTPERVQELKEKLQKDYKLNLKNMIYPEIKWADEKAKAAKWALENLNSQFTKVVPEDSPVKGIIRGPATTGSKFLAPMSQDTLPVIRGTSPLKNLCKFLKLRKTEYFIAIGI</sequence>
<reference evidence="1 2" key="1">
    <citation type="submission" date="2018-06" db="EMBL/GenBank/DDBJ databases">
        <authorList>
            <consortium name="Pathogen Informatics"/>
            <person name="Doyle S."/>
        </authorList>
    </citation>
    <scope>NUCLEOTIDE SEQUENCE [LARGE SCALE GENOMIC DNA]</scope>
    <source>
        <strain evidence="1 2">NCTC13316</strain>
    </source>
</reference>
<keyword evidence="2" id="KW-1185">Reference proteome</keyword>
<dbReference type="EMBL" id="UGOD01000003">
    <property type="protein sequence ID" value="STX81376.1"/>
    <property type="molecule type" value="Genomic_DNA"/>
</dbReference>
<dbReference type="Proteomes" id="UP000254794">
    <property type="component" value="Unassembled WGS sequence"/>
</dbReference>
<accession>A0A378K9J1</accession>
<protein>
    <submittedName>
        <fullName evidence="1">Uncharacterized protein</fullName>
    </submittedName>
</protein>
<organism evidence="1 2">
    <name type="scientific">Legionella busanensis</name>
    <dbReference type="NCBI Taxonomy" id="190655"/>
    <lineage>
        <taxon>Bacteria</taxon>
        <taxon>Pseudomonadati</taxon>
        <taxon>Pseudomonadota</taxon>
        <taxon>Gammaproteobacteria</taxon>
        <taxon>Legionellales</taxon>
        <taxon>Legionellaceae</taxon>
        <taxon>Legionella</taxon>
    </lineage>
</organism>
<dbReference type="RefSeq" id="WP_115332766.1">
    <property type="nucleotide sequence ID" value="NZ_CAAAHP010000010.1"/>
</dbReference>
<proteinExistence type="predicted"/>